<accession>A0ACC2IQ22</accession>
<comment type="caution">
    <text evidence="1">The sequence shown here is derived from an EMBL/GenBank/DDBJ whole genome shotgun (WGS) entry which is preliminary data.</text>
</comment>
<sequence length="2674" mass="296021">MPAALKKALEKLKPGHSDHGSGDESVKSPSGTKSPAGVSANGRAQSPAATPRSSGVFAHRPSGELKRDQLVSPTESRSSLDRGSAPRKSMTGVFHRGTQSPSRSGSKDRKHERSGSLGSHSPMRVVKEKLHLNESSSEDGAPINRDGEPMSRNQLRKHEKHAQQEERHKLNMEKEAEIEKRRKEMEEQANAELTPEQKAKYGVVPPNSYAGEWKHEHRASLQEFTADDVGKEVVFRARIHHLRKMSSKFVFFVFRQQLATIQGVLMEHADISKYMLYWAEHLEVESVVLVKGILQAPNSKQGEVTGTSIHNVEVSVHSLHVEAEVSDHLPFNVYEAEVTQAEVDAEIASADHKEGHNRVRIADRTRLNNRVIDLRSTASQGIFRIQSGICNLFRQALDEQGFIEIHTPKLQGGATESGASVFKVEYFTRGAFLAQSPQLAKQMAISADFGKVYEIGPVFRAENSNTYRHLTEYTGLDLEMQIDEHYHEVLRVLDRTFKTIFKGIYERYRPEIEVVKKHFPHEDLVWLDQTPIIPFAEGVRMLNESGWRDDNGNPLDENEDLGTRDEVQLGRVIKEKLGTDYYVLDKFPANARPFYAMADPTNPELTNSFDIFCRGQEILSGGQRIHDSRLLLDKMSKLKMDPSTMEEYIQGFQWGAPPHGGGGIGLERILMLLLNLGNIRHASMFPRDPKSLPEKPVVKQLRHPEASTMHPPWEGQDRVLAKIDLQPIEMLIANYGDATNTSWLEPRTEIWRDPNTGAAVGFVPQDGFAITVGDPLCHESQYLKTMTGYLKYIKKERNLKPLWLLVGAPVEEVLATKFNWRTFSVTGEQRVDPAHNPAEKDADVQRKIRHAEKEGVKITDYAIGSPPPPEVKKQVDARVEDWLKGRKGRQVHLTNIHPWQDEEHRQYHIAQTPDGTIAAFVAMAQLSPDHGWQVKYSLDFPNAPSGSIEYIVTHALKAVAASGAESVTFGGGASSKFTPGHNVKGTRVKVLSRAYHAIATELKLTNKTEFREKLGAVDDPSYICYPPHGLGPMAIKAILNFFEDDDIHKPANRTGPGPLTQARHPTAAELGHGTEKRHSELHTAASSPPLLTTLLAHAAHETRTIARPNREQHETTPAEGSMGETRIAGVNSFRFRDDSSSTPRSCFASSVLTAFAMFLTVFLTPYTLLLLPVIFYILPYIRNWQIKDVPAPFPAAFTNLWLLLQARKGKRYLAVDNAHKKLGKMVRIQPHHISIADADAIPIIYGHGNGMLKSEYYDAFVSIRRGLFNTRDRAEHTRKRKTVSHTFSAKSVLQFEQYIHHNLEELQKQWDQRASTKQGDWYQLDALNWFNYLAFDVIGDLAFGAPFGMLEKGRDFAEVRKTPDAEPTFAPAIEVLNRRGEVSGTIGIFPQIKPYAKYFPDPFFSQGMKAIEDLAAAVLEKSAADPSGSAAASPLNVFSHDGPGNAPRAHNESVSLAPKFTYVNPFDQLAAASPRNRTPVAETSRSAAPKMEILKPKHVLEAAAAAAGEPLAHSHETVAEAVSDLGEQVNQQVEEALAEAEGKSAAQMKDELDNVTADEVKEIQETNVDVVTEITKELEEESNQRELEQSLPKPFAAALQKVAAEVADADVVENWETAEAEESLAKGEDQTVTVYRFPMRAFASITVNDTPPRRLFFQPELFMDIARIKKDFDQIDRSLVSASKNFIVYTLTKKGGFRIIRQENGSYRQVFENHAERIFNIAICNAGDNPQQSLESILGIGVNGTVFWTSIDPSREDQFGENLDSQGLLLPPSPSQDDNTSGGQLKTRAKPSSRHPEFFAVGRGKSIHIIFPRVAAGYVRQRSRICHTEKYLKERSLKILTGKAGKDFTFSEDDTVIVSLDKAGRMRFWDIRSLTAPEVGILGNEAKNVEVSETLLEFHTTTPNAKSWPTSVFFFDKDRPYTKGIALRYVMVGMKQNHSFQLWDLGLGKAVQEINLPHGNESDAICSVSFHPKTGIMAVAHPTRNSIFFVHVSCPRYNLPLLSQAEYISRLANKGALPPVNATAIMTSITEYSFASKGQIRSLHMLNEPAGPVDADDPDNAALFELYAMHSKGVCCLRIRRSDLGWKKEIGEPLNPKEAEEEGVIFISQLKPPAPATVTGDESSTAGDAPTAPRSVSDRSARESVKKEGSNISRQTMNPEAAMRASTTAKVENKQDAPRAATVNGGAAEKTEKKKKKRAAAEPVSQAPASTRAPPSSYAQIAQAPPSAKPPVPELTPVPTPAAAATPAPAAEPTSAKASDAEVPEWAKQLMGKYMQQSASATASAPASAAAPAEFDEKKLEQVVSSEITKGFSRELDVMYKRFDEDKRVLNAANGAKQEAILRLVSSTLTENVEGVIRKMVDENIRNVLLPEVLAKTSSTLEQSISGNLKTALGPQLSKEIPDAVSRALKAPQIFQSLSDQVAKKVSSGFEPMVVTAVGSVITPAIAKLTNTIEQQIGEQLHQAQIQRREDAAKITQLTDTVHTCLETIQSMVATQAELQAQVAKLQQSMAQPPPQAPVPRREASPPVKRKTAEEVEIESITNLLTQGNYEQGTMQWLQSPRTDELFDAIFVRCNPGYLRQVSPLLVLSTGAVVSEPLDRNLEQRLAWLDAVLQSVNPHDNEIRDIVPKIMDVMIQRLTAKYIELNETTPGNPLLRRISALVNRCNDMTRAARG</sequence>
<reference evidence="1" key="1">
    <citation type="submission" date="2022-11" db="EMBL/GenBank/DDBJ databases">
        <title>Genome Sequence of Boeremia exigua.</title>
        <authorList>
            <person name="Buettner E."/>
        </authorList>
    </citation>
    <scope>NUCLEOTIDE SEQUENCE</scope>
    <source>
        <strain evidence="1">CU02</strain>
    </source>
</reference>
<proteinExistence type="predicted"/>
<dbReference type="EMBL" id="JAPHNI010000060">
    <property type="protein sequence ID" value="KAJ8117248.1"/>
    <property type="molecule type" value="Genomic_DNA"/>
</dbReference>
<evidence type="ECO:0000313" key="1">
    <source>
        <dbReference type="EMBL" id="KAJ8117248.1"/>
    </source>
</evidence>
<gene>
    <name evidence="1" type="ORF">OPT61_g1510</name>
</gene>
<name>A0ACC2IQ22_9PLEO</name>
<dbReference type="Proteomes" id="UP001153331">
    <property type="component" value="Unassembled WGS sequence"/>
</dbReference>
<evidence type="ECO:0000313" key="2">
    <source>
        <dbReference type="Proteomes" id="UP001153331"/>
    </source>
</evidence>
<protein>
    <submittedName>
        <fullName evidence="1">Uncharacterized protein</fullName>
    </submittedName>
</protein>
<organism evidence="1 2">
    <name type="scientific">Boeremia exigua</name>
    <dbReference type="NCBI Taxonomy" id="749465"/>
    <lineage>
        <taxon>Eukaryota</taxon>
        <taxon>Fungi</taxon>
        <taxon>Dikarya</taxon>
        <taxon>Ascomycota</taxon>
        <taxon>Pezizomycotina</taxon>
        <taxon>Dothideomycetes</taxon>
        <taxon>Pleosporomycetidae</taxon>
        <taxon>Pleosporales</taxon>
        <taxon>Pleosporineae</taxon>
        <taxon>Didymellaceae</taxon>
        <taxon>Boeremia</taxon>
    </lineage>
</organism>
<keyword evidence="2" id="KW-1185">Reference proteome</keyword>